<keyword evidence="2" id="KW-0808">Transferase</keyword>
<proteinExistence type="predicted"/>
<protein>
    <submittedName>
        <fullName evidence="2">GNAT family N-acetyltransferase</fullName>
    </submittedName>
</protein>
<evidence type="ECO:0000259" key="1">
    <source>
        <dbReference type="PROSITE" id="PS51186"/>
    </source>
</evidence>
<accession>A0A4Q7CYL5</accession>
<dbReference type="AlphaFoldDB" id="A0A4Q7CYL5"/>
<evidence type="ECO:0000313" key="2">
    <source>
        <dbReference type="EMBL" id="RZI31565.1"/>
    </source>
</evidence>
<dbReference type="InterPro" id="IPR000182">
    <property type="entry name" value="GNAT_dom"/>
</dbReference>
<dbReference type="InterPro" id="IPR016181">
    <property type="entry name" value="Acyl_CoA_acyltransferase"/>
</dbReference>
<dbReference type="GO" id="GO:0016747">
    <property type="term" value="F:acyltransferase activity, transferring groups other than amino-acyl groups"/>
    <property type="evidence" value="ECO:0007669"/>
    <property type="project" value="InterPro"/>
</dbReference>
<gene>
    <name evidence="2" type="ORF">EUX57_12285</name>
</gene>
<dbReference type="SUPFAM" id="SSF55729">
    <property type="entry name" value="Acyl-CoA N-acyltransferases (Nat)"/>
    <property type="match status" value="1"/>
</dbReference>
<dbReference type="Proteomes" id="UP000293369">
    <property type="component" value="Unassembled WGS sequence"/>
</dbReference>
<dbReference type="Gene3D" id="3.40.630.30">
    <property type="match status" value="1"/>
</dbReference>
<organism evidence="2 3">
    <name type="scientific">Pseudomonas orientalis</name>
    <dbReference type="NCBI Taxonomy" id="76758"/>
    <lineage>
        <taxon>Bacteria</taxon>
        <taxon>Pseudomonadati</taxon>
        <taxon>Pseudomonadota</taxon>
        <taxon>Gammaproteobacteria</taxon>
        <taxon>Pseudomonadales</taxon>
        <taxon>Pseudomonadaceae</taxon>
        <taxon>Pseudomonas</taxon>
    </lineage>
</organism>
<sequence>MLRDRPFSEGSGVIGYPELPRLIDRKYLGSNPDAFQNLLPRIFDHLSELSGYYPGFDEWLDKKVLPGLMSGERSILLEYRRGDLSGLAIVKDDESEQKLCCLRVLPPYQGTGVGLKLFERSFEVLNNDSPLLSIAEEQLVVFRKIFQYYGFEFAKIYPDYYRPFKAELSFNGLIESDSNFSLLKPFTGFQLPKFRKSTHG</sequence>
<feature type="domain" description="N-acetyltransferase" evidence="1">
    <location>
        <begin position="36"/>
        <end position="171"/>
    </location>
</feature>
<name>A0A4Q7CYL5_9PSED</name>
<dbReference type="EMBL" id="SGFE01000021">
    <property type="protein sequence ID" value="RZI31565.1"/>
    <property type="molecule type" value="Genomic_DNA"/>
</dbReference>
<dbReference type="PROSITE" id="PS51186">
    <property type="entry name" value="GNAT"/>
    <property type="match status" value="1"/>
</dbReference>
<comment type="caution">
    <text evidence="2">The sequence shown here is derived from an EMBL/GenBank/DDBJ whole genome shotgun (WGS) entry which is preliminary data.</text>
</comment>
<evidence type="ECO:0000313" key="3">
    <source>
        <dbReference type="Proteomes" id="UP000293369"/>
    </source>
</evidence>
<reference evidence="2 3" key="1">
    <citation type="submission" date="2019-02" db="EMBL/GenBank/DDBJ databases">
        <title>Pseudomonas spp from wheat grain.</title>
        <authorList>
            <person name="Cho G.-S."/>
            <person name="Franz C.M.A.P."/>
        </authorList>
    </citation>
    <scope>NUCLEOTIDE SEQUENCE [LARGE SCALE GENOMIC DNA]</scope>
    <source>
        <strain evidence="2 3">133NRW</strain>
    </source>
</reference>